<dbReference type="InterPro" id="IPR013783">
    <property type="entry name" value="Ig-like_fold"/>
</dbReference>
<keyword evidence="4" id="KW-1133">Transmembrane helix</keyword>
<feature type="chain" id="PRO_5028324593" evidence="5">
    <location>
        <begin position="30"/>
        <end position="328"/>
    </location>
</feature>
<dbReference type="GeneID" id="113056237"/>
<dbReference type="CTD" id="222865"/>
<feature type="transmembrane region" description="Helical" evidence="4">
    <location>
        <begin position="244"/>
        <end position="266"/>
    </location>
</feature>
<dbReference type="OrthoDB" id="8510435at2759"/>
<dbReference type="GO" id="GO:0005886">
    <property type="term" value="C:plasma membrane"/>
    <property type="evidence" value="ECO:0007669"/>
    <property type="project" value="TreeGrafter"/>
</dbReference>
<accession>A0A6P6L556</accession>
<evidence type="ECO:0000313" key="7">
    <source>
        <dbReference type="Proteomes" id="UP000515129"/>
    </source>
</evidence>
<dbReference type="RefSeq" id="XP_026078631.1">
    <property type="nucleotide sequence ID" value="XM_026222846.1"/>
</dbReference>
<keyword evidence="7" id="KW-1185">Reference proteome</keyword>
<keyword evidence="1 5" id="KW-0732">Signal</keyword>
<keyword evidence="2" id="KW-0325">Glycoprotein</keyword>
<dbReference type="KEGG" id="caua:113056237"/>
<dbReference type="Proteomes" id="UP000515129">
    <property type="component" value="Chromosome 37"/>
</dbReference>
<evidence type="ECO:0000256" key="1">
    <source>
        <dbReference type="ARBA" id="ARBA00022729"/>
    </source>
</evidence>
<dbReference type="SUPFAM" id="SSF49299">
    <property type="entry name" value="PKD domain"/>
    <property type="match status" value="1"/>
</dbReference>
<dbReference type="InterPro" id="IPR000601">
    <property type="entry name" value="PKD_dom"/>
</dbReference>
<sequence length="328" mass="36681">MNCSRLNSIRIRSVLVHAFLTLISSFAFGIPDDLSHQLSGNVKGKIIFRQMEGNATYFRDNGKLASYIPTVVSFEHFDPRHTLHSITFIYTWDLGNGEVRKGPEPFVTYHYTLPGNYTFQLSIEASTPQHSRITGLYSVDLTVLDAIKSIKFSGPFTYNVDQSSSLSFQVGGSPPVWLCWRVLSDCHTPTPTSCNLVRLYGNHFNLNYTFRSVGTYCLDLSVRNIISDLQTSYNIYVQSSPVSLFFILPCAAVIVATLIFIAVTVIRPKQQSLLSKALMADMNYLSFTEIELRAKDASVPLQDNSPASKTNEAQPLLQQSETSYSTQP</sequence>
<dbReference type="InterPro" id="IPR035986">
    <property type="entry name" value="PKD_dom_sf"/>
</dbReference>
<evidence type="ECO:0000256" key="2">
    <source>
        <dbReference type="ARBA" id="ARBA00023180"/>
    </source>
</evidence>
<feature type="region of interest" description="Disordered" evidence="3">
    <location>
        <begin position="301"/>
        <end position="328"/>
    </location>
</feature>
<dbReference type="Pfam" id="PF00801">
    <property type="entry name" value="PKD"/>
    <property type="match status" value="1"/>
</dbReference>
<dbReference type="CDD" id="cd00146">
    <property type="entry name" value="PKD"/>
    <property type="match status" value="1"/>
</dbReference>
<proteinExistence type="predicted"/>
<organism evidence="7 8">
    <name type="scientific">Carassius auratus</name>
    <name type="common">Goldfish</name>
    <dbReference type="NCBI Taxonomy" id="7957"/>
    <lineage>
        <taxon>Eukaryota</taxon>
        <taxon>Metazoa</taxon>
        <taxon>Chordata</taxon>
        <taxon>Craniata</taxon>
        <taxon>Vertebrata</taxon>
        <taxon>Euteleostomi</taxon>
        <taxon>Actinopterygii</taxon>
        <taxon>Neopterygii</taxon>
        <taxon>Teleostei</taxon>
        <taxon>Ostariophysi</taxon>
        <taxon>Cypriniformes</taxon>
        <taxon>Cyprinidae</taxon>
        <taxon>Cyprininae</taxon>
        <taxon>Carassius</taxon>
    </lineage>
</organism>
<dbReference type="PANTHER" id="PTHR11861">
    <property type="entry name" value="MELANOCYTE PROTEIN PMEL 17-RELATED"/>
    <property type="match status" value="1"/>
</dbReference>
<dbReference type="Gene3D" id="2.60.40.10">
    <property type="entry name" value="Immunoglobulins"/>
    <property type="match status" value="1"/>
</dbReference>
<evidence type="ECO:0000259" key="6">
    <source>
        <dbReference type="PROSITE" id="PS50093"/>
    </source>
</evidence>
<name>A0A6P6L556_CARAU</name>
<reference evidence="8" key="1">
    <citation type="submission" date="2025-08" db="UniProtKB">
        <authorList>
            <consortium name="RefSeq"/>
        </authorList>
    </citation>
    <scope>IDENTIFICATION</scope>
    <source>
        <strain evidence="8">Wakin</strain>
        <tissue evidence="8">Muscle</tissue>
    </source>
</reference>
<dbReference type="PANTHER" id="PTHR11861:SF10">
    <property type="entry name" value="TRANSMEMBRANE PROTEIN 130"/>
    <property type="match status" value="1"/>
</dbReference>
<dbReference type="PROSITE" id="PS50093">
    <property type="entry name" value="PKD"/>
    <property type="match status" value="1"/>
</dbReference>
<feature type="domain" description="PKD" evidence="6">
    <location>
        <begin position="90"/>
        <end position="123"/>
    </location>
</feature>
<dbReference type="AlphaFoldDB" id="A0A6P6L556"/>
<evidence type="ECO:0000256" key="5">
    <source>
        <dbReference type="SAM" id="SignalP"/>
    </source>
</evidence>
<keyword evidence="4 8" id="KW-0812">Transmembrane</keyword>
<protein>
    <submittedName>
        <fullName evidence="8">Transmembrane protein 130 isoform X1</fullName>
    </submittedName>
</protein>
<gene>
    <name evidence="8" type="primary">tmem130</name>
</gene>
<feature type="signal peptide" evidence="5">
    <location>
        <begin position="1"/>
        <end position="29"/>
    </location>
</feature>
<dbReference type="InterPro" id="IPR045219">
    <property type="entry name" value="PKAT"/>
</dbReference>
<keyword evidence="4" id="KW-0472">Membrane</keyword>
<evidence type="ECO:0000313" key="8">
    <source>
        <dbReference type="RefSeq" id="XP_026078631.1"/>
    </source>
</evidence>
<evidence type="ECO:0000256" key="4">
    <source>
        <dbReference type="SAM" id="Phobius"/>
    </source>
</evidence>
<evidence type="ECO:0000256" key="3">
    <source>
        <dbReference type="SAM" id="MobiDB-lite"/>
    </source>
</evidence>